<feature type="compositionally biased region" description="Basic and acidic residues" evidence="7">
    <location>
        <begin position="86"/>
        <end position="114"/>
    </location>
</feature>
<feature type="domain" description="Plant bHLH transcription factor ACT-like" evidence="8">
    <location>
        <begin position="215"/>
        <end position="286"/>
    </location>
</feature>
<evidence type="ECO:0000256" key="4">
    <source>
        <dbReference type="ARBA" id="ARBA00023163"/>
    </source>
</evidence>
<evidence type="ECO:0000256" key="5">
    <source>
        <dbReference type="ARBA" id="ARBA00023242"/>
    </source>
</evidence>
<protein>
    <submittedName>
        <fullName evidence="9">Transcription factor bHLH18-like</fullName>
    </submittedName>
</protein>
<evidence type="ECO:0000256" key="3">
    <source>
        <dbReference type="ARBA" id="ARBA00023015"/>
    </source>
</evidence>
<dbReference type="InterPro" id="IPR052610">
    <property type="entry name" value="bHLH_transcription_regulator"/>
</dbReference>
<evidence type="ECO:0000256" key="7">
    <source>
        <dbReference type="SAM" id="MobiDB-lite"/>
    </source>
</evidence>
<dbReference type="InterPro" id="IPR036638">
    <property type="entry name" value="HLH_DNA-bd_sf"/>
</dbReference>
<accession>A0AAQ3JZX9</accession>
<feature type="coiled-coil region" evidence="6">
    <location>
        <begin position="147"/>
        <end position="174"/>
    </location>
</feature>
<dbReference type="AlphaFoldDB" id="A0AAQ3JZX9"/>
<gene>
    <name evidence="9" type="ORF">Cni_G07928</name>
</gene>
<dbReference type="GO" id="GO:0005634">
    <property type="term" value="C:nucleus"/>
    <property type="evidence" value="ECO:0007669"/>
    <property type="project" value="UniProtKB-SubCell"/>
</dbReference>
<name>A0AAQ3JZX9_9LILI</name>
<evidence type="ECO:0000313" key="9">
    <source>
        <dbReference type="EMBL" id="WOK99216.1"/>
    </source>
</evidence>
<dbReference type="PANTHER" id="PTHR45959">
    <property type="entry name" value="BHLH TRANSCRIPTION FACTOR"/>
    <property type="match status" value="1"/>
</dbReference>
<comment type="similarity">
    <text evidence="2">Belongs to the bHLH protein family.</text>
</comment>
<keyword evidence="4" id="KW-0804">Transcription</keyword>
<organism evidence="9 10">
    <name type="scientific">Canna indica</name>
    <name type="common">Indian-shot</name>
    <dbReference type="NCBI Taxonomy" id="4628"/>
    <lineage>
        <taxon>Eukaryota</taxon>
        <taxon>Viridiplantae</taxon>
        <taxon>Streptophyta</taxon>
        <taxon>Embryophyta</taxon>
        <taxon>Tracheophyta</taxon>
        <taxon>Spermatophyta</taxon>
        <taxon>Magnoliopsida</taxon>
        <taxon>Liliopsida</taxon>
        <taxon>Zingiberales</taxon>
        <taxon>Cannaceae</taxon>
        <taxon>Canna</taxon>
    </lineage>
</organism>
<keyword evidence="3" id="KW-0805">Transcription regulation</keyword>
<evidence type="ECO:0000256" key="2">
    <source>
        <dbReference type="ARBA" id="ARBA00005510"/>
    </source>
</evidence>
<dbReference type="SUPFAM" id="SSF47459">
    <property type="entry name" value="HLH, helix-loop-helix DNA-binding domain"/>
    <property type="match status" value="1"/>
</dbReference>
<dbReference type="Pfam" id="PF22754">
    <property type="entry name" value="bHLH-TF_ACT-like_plant"/>
    <property type="match status" value="1"/>
</dbReference>
<dbReference type="EMBL" id="CP136891">
    <property type="protein sequence ID" value="WOK99216.1"/>
    <property type="molecule type" value="Genomic_DNA"/>
</dbReference>
<comment type="subcellular location">
    <subcellularLocation>
        <location evidence="1">Nucleus</location>
    </subcellularLocation>
</comment>
<dbReference type="PANTHER" id="PTHR45959:SF2">
    <property type="entry name" value="BHLH TRANSCRIPTION FACTOR"/>
    <property type="match status" value="1"/>
</dbReference>
<evidence type="ECO:0000256" key="1">
    <source>
        <dbReference type="ARBA" id="ARBA00004123"/>
    </source>
</evidence>
<reference evidence="9 10" key="1">
    <citation type="submission" date="2023-10" db="EMBL/GenBank/DDBJ databases">
        <title>Chromosome-scale genome assembly provides insights into flower coloration mechanisms of Canna indica.</title>
        <authorList>
            <person name="Li C."/>
        </authorList>
    </citation>
    <scope>NUCLEOTIDE SEQUENCE [LARGE SCALE GENOMIC DNA]</scope>
    <source>
        <tissue evidence="9">Flower</tissue>
    </source>
</reference>
<evidence type="ECO:0000313" key="10">
    <source>
        <dbReference type="Proteomes" id="UP001327560"/>
    </source>
</evidence>
<keyword evidence="6" id="KW-0175">Coiled coil</keyword>
<evidence type="ECO:0000259" key="8">
    <source>
        <dbReference type="Pfam" id="PF22754"/>
    </source>
</evidence>
<keyword evidence="10" id="KW-1185">Reference proteome</keyword>
<sequence length="290" mass="31453">MGVDCVGSGQRAAGRCGPRPVSLLRELHFLPFLAQIGSVTGCSLSESPVIRRPGASYCLEEELRSYDRASDEAGGRGGSVDVAEPGARHGGEEEEGEAQREIHSSVRDGSRAEEGTPESLLQIVPVHFEANDSATSWIWKMDKASVLGDAVKYLKQLQEKVKALEDEVAKRNVESAVLVKKSKMCGDENGSSTCDEEVDAGQCGEPLPEIEARVCQKTMLIKIHCDNRKGILVKVLSEIEKLHLSVMSTSAMPFAAAALDITVMTQIEEEFSMTAKEVVKKLSSALRQFM</sequence>
<evidence type="ECO:0000256" key="6">
    <source>
        <dbReference type="SAM" id="Coils"/>
    </source>
</evidence>
<dbReference type="Gene3D" id="4.10.280.10">
    <property type="entry name" value="Helix-loop-helix DNA-binding domain"/>
    <property type="match status" value="1"/>
</dbReference>
<proteinExistence type="inferred from homology"/>
<keyword evidence="5" id="KW-0539">Nucleus</keyword>
<dbReference type="GO" id="GO:0046983">
    <property type="term" value="F:protein dimerization activity"/>
    <property type="evidence" value="ECO:0007669"/>
    <property type="project" value="InterPro"/>
</dbReference>
<feature type="region of interest" description="Disordered" evidence="7">
    <location>
        <begin position="68"/>
        <end position="118"/>
    </location>
</feature>
<dbReference type="Proteomes" id="UP001327560">
    <property type="component" value="Chromosome 2"/>
</dbReference>
<dbReference type="InterPro" id="IPR054502">
    <property type="entry name" value="bHLH-TF_ACT-like_plant"/>
</dbReference>